<evidence type="ECO:0000256" key="3">
    <source>
        <dbReference type="ARBA" id="ARBA00022737"/>
    </source>
</evidence>
<evidence type="ECO:0000313" key="10">
    <source>
        <dbReference type="EMBL" id="KPU75805.1"/>
    </source>
</evidence>
<dbReference type="GO" id="GO:0005634">
    <property type="term" value="C:nucleus"/>
    <property type="evidence" value="ECO:0007669"/>
    <property type="project" value="UniProtKB-SubCell"/>
</dbReference>
<feature type="compositionally biased region" description="Polar residues" evidence="8">
    <location>
        <begin position="534"/>
        <end position="545"/>
    </location>
</feature>
<dbReference type="Proteomes" id="UP000007801">
    <property type="component" value="Unassembled WGS sequence"/>
</dbReference>
<evidence type="ECO:0000259" key="9">
    <source>
        <dbReference type="PROSITE" id="PS50157"/>
    </source>
</evidence>
<evidence type="ECO:0000256" key="6">
    <source>
        <dbReference type="ARBA" id="ARBA00023242"/>
    </source>
</evidence>
<evidence type="ECO:0000313" key="11">
    <source>
        <dbReference type="Proteomes" id="UP000007801"/>
    </source>
</evidence>
<keyword evidence="11" id="KW-1185">Reference proteome</keyword>
<dbReference type="SUPFAM" id="SSF57667">
    <property type="entry name" value="beta-beta-alpha zinc fingers"/>
    <property type="match status" value="2"/>
</dbReference>
<evidence type="ECO:0000256" key="4">
    <source>
        <dbReference type="ARBA" id="ARBA00022771"/>
    </source>
</evidence>
<dbReference type="GO" id="GO:0000978">
    <property type="term" value="F:RNA polymerase II cis-regulatory region sequence-specific DNA binding"/>
    <property type="evidence" value="ECO:0007669"/>
    <property type="project" value="TreeGrafter"/>
</dbReference>
<keyword evidence="5" id="KW-0862">Zinc</keyword>
<feature type="domain" description="C2H2-type" evidence="9">
    <location>
        <begin position="434"/>
        <end position="462"/>
    </location>
</feature>
<keyword evidence="3" id="KW-0677">Repeat</keyword>
<evidence type="ECO:0000256" key="5">
    <source>
        <dbReference type="ARBA" id="ARBA00022833"/>
    </source>
</evidence>
<gene>
    <name evidence="10" type="primary">Dana\GF27401</name>
    <name evidence="10" type="ORF">GF27401</name>
</gene>
<dbReference type="PANTHER" id="PTHR24376:SF216">
    <property type="entry name" value="ZINC FINGER PROTEIN 420-LIKE"/>
    <property type="match status" value="1"/>
</dbReference>
<feature type="compositionally biased region" description="Basic and acidic residues" evidence="8">
    <location>
        <begin position="418"/>
        <end position="427"/>
    </location>
</feature>
<dbReference type="InParanoid" id="A0A0P8XM77"/>
<organism evidence="10 11">
    <name type="scientific">Drosophila ananassae</name>
    <name type="common">Fruit fly</name>
    <dbReference type="NCBI Taxonomy" id="7217"/>
    <lineage>
        <taxon>Eukaryota</taxon>
        <taxon>Metazoa</taxon>
        <taxon>Ecdysozoa</taxon>
        <taxon>Arthropoda</taxon>
        <taxon>Hexapoda</taxon>
        <taxon>Insecta</taxon>
        <taxon>Pterygota</taxon>
        <taxon>Neoptera</taxon>
        <taxon>Endopterygota</taxon>
        <taxon>Diptera</taxon>
        <taxon>Brachycera</taxon>
        <taxon>Muscomorpha</taxon>
        <taxon>Ephydroidea</taxon>
        <taxon>Drosophilidae</taxon>
        <taxon>Drosophila</taxon>
        <taxon>Sophophora</taxon>
    </lineage>
</organism>
<evidence type="ECO:0000256" key="1">
    <source>
        <dbReference type="ARBA" id="ARBA00004123"/>
    </source>
</evidence>
<keyword evidence="2" id="KW-0479">Metal-binding</keyword>
<feature type="domain" description="C2H2-type" evidence="9">
    <location>
        <begin position="358"/>
        <end position="386"/>
    </location>
</feature>
<dbReference type="SMART" id="SM00451">
    <property type="entry name" value="ZnF_U1"/>
    <property type="match status" value="1"/>
</dbReference>
<dbReference type="EMBL" id="CH902619">
    <property type="protein sequence ID" value="KPU75805.1"/>
    <property type="molecule type" value="Genomic_DNA"/>
</dbReference>
<dbReference type="PROSITE" id="PS00028">
    <property type="entry name" value="ZINC_FINGER_C2H2_1"/>
    <property type="match status" value="4"/>
</dbReference>
<dbReference type="KEGG" id="dan:26514810"/>
<feature type="region of interest" description="Disordered" evidence="8">
    <location>
        <begin position="524"/>
        <end position="556"/>
    </location>
</feature>
<dbReference type="FunCoup" id="A0A0P8XM77">
    <property type="interactions" value="21"/>
</dbReference>
<feature type="compositionally biased region" description="Basic and acidic residues" evidence="8">
    <location>
        <begin position="524"/>
        <end position="533"/>
    </location>
</feature>
<dbReference type="OrthoDB" id="10039931at2759"/>
<sequence>MSCPGKLLITYENFTGELATIENGKPSAVCSVSCDCKCKCCRGIYEKYVAFDRETKLSGFERFPTEFSMGGGDAQKMMRFRTAEMLLLLQAAQSRDNFWTNMFFKADLQEDYQSIIQAFQAKQVYISQEKLVEIMDTVTTGYRSAISQLSTNEAHGALRPTIAAPFVAGVRCGCQDCTVLPWRKLRQLEQHQKEHRLGDNFHCRICFRRFYLQHSLTSHLTRKMNSNLDELMENSSYRSFLEDRRLREKDDQPRIQVEELVLQVPNDCNLDFVEEPTKKVIFRKTCKFMKCPFCQEKYRFSFSHQLHMIRHRLREKPSEEGDSHFSCFTCNRSFLTRYYFKKHLARVRSACRLRHRPFKCRSCPWRFQLWPALKSHVVRMHQRRKPCLICQLPTLGRCCCAHTAKECREAIKKHREQRRLERGPPKGDRKRPKPICESCGQEFENNFHLREHVNKKHLKKRNFFCEICGAAFYTQGLMQTHRQAVHLLTQTVHCDVCDLTIKARGNYQRHLKSQKHLDELAKLEQQPRNETESSKAQQDLGNTSLDKPDKRTTSRFQKPGRIDFCLPCGQTIVGQILRHNRSNKHKLNLVKYNEKVRSKSNM</sequence>
<dbReference type="AlphaFoldDB" id="A0A0P8XM77"/>
<feature type="domain" description="C2H2-type" evidence="9">
    <location>
        <begin position="463"/>
        <end position="491"/>
    </location>
</feature>
<dbReference type="PROSITE" id="PS50157">
    <property type="entry name" value="ZINC_FINGER_C2H2_2"/>
    <property type="match status" value="3"/>
</dbReference>
<protein>
    <recommendedName>
        <fullName evidence="9">C2H2-type domain-containing protein</fullName>
    </recommendedName>
</protein>
<accession>A0A0P8XM77</accession>
<dbReference type="InterPro" id="IPR036236">
    <property type="entry name" value="Znf_C2H2_sf"/>
</dbReference>
<dbReference type="PANTHER" id="PTHR24376">
    <property type="entry name" value="ZINC FINGER PROTEIN"/>
    <property type="match status" value="1"/>
</dbReference>
<dbReference type="GO" id="GO:0008270">
    <property type="term" value="F:zinc ion binding"/>
    <property type="evidence" value="ECO:0007669"/>
    <property type="project" value="UniProtKB-KW"/>
</dbReference>
<evidence type="ECO:0000256" key="8">
    <source>
        <dbReference type="SAM" id="MobiDB-lite"/>
    </source>
</evidence>
<comment type="subcellular location">
    <subcellularLocation>
        <location evidence="1">Nucleus</location>
    </subcellularLocation>
</comment>
<name>A0A0P8XM77_DROAN</name>
<dbReference type="eggNOG" id="KOG3507">
    <property type="taxonomic scope" value="Eukaryota"/>
</dbReference>
<reference evidence="10 11" key="1">
    <citation type="journal article" date="2007" name="Nature">
        <title>Evolution of genes and genomes on the Drosophila phylogeny.</title>
        <authorList>
            <consortium name="Drosophila 12 Genomes Consortium"/>
            <person name="Clark A.G."/>
            <person name="Eisen M.B."/>
            <person name="Smith D.R."/>
            <person name="Bergman C.M."/>
            <person name="Oliver B."/>
            <person name="Markow T.A."/>
            <person name="Kaufman T.C."/>
            <person name="Kellis M."/>
            <person name="Gelbart W."/>
            <person name="Iyer V.N."/>
            <person name="Pollard D.A."/>
            <person name="Sackton T.B."/>
            <person name="Larracuente A.M."/>
            <person name="Singh N.D."/>
            <person name="Abad J.P."/>
            <person name="Abt D.N."/>
            <person name="Adryan B."/>
            <person name="Aguade M."/>
            <person name="Akashi H."/>
            <person name="Anderson W.W."/>
            <person name="Aquadro C.F."/>
            <person name="Ardell D.H."/>
            <person name="Arguello R."/>
            <person name="Artieri C.G."/>
            <person name="Barbash D.A."/>
            <person name="Barker D."/>
            <person name="Barsanti P."/>
            <person name="Batterham P."/>
            <person name="Batzoglou S."/>
            <person name="Begun D."/>
            <person name="Bhutkar A."/>
            <person name="Blanco E."/>
            <person name="Bosak S.A."/>
            <person name="Bradley R.K."/>
            <person name="Brand A.D."/>
            <person name="Brent M.R."/>
            <person name="Brooks A.N."/>
            <person name="Brown R.H."/>
            <person name="Butlin R.K."/>
            <person name="Caggese C."/>
            <person name="Calvi B.R."/>
            <person name="Bernardo de Carvalho A."/>
            <person name="Caspi A."/>
            <person name="Castrezana S."/>
            <person name="Celniker S.E."/>
            <person name="Chang J.L."/>
            <person name="Chapple C."/>
            <person name="Chatterji S."/>
            <person name="Chinwalla A."/>
            <person name="Civetta A."/>
            <person name="Clifton S.W."/>
            <person name="Comeron J.M."/>
            <person name="Costello J.C."/>
            <person name="Coyne J.A."/>
            <person name="Daub J."/>
            <person name="David R.G."/>
            <person name="Delcher A.L."/>
            <person name="Delehaunty K."/>
            <person name="Do C.B."/>
            <person name="Ebling H."/>
            <person name="Edwards K."/>
            <person name="Eickbush T."/>
            <person name="Evans J.D."/>
            <person name="Filipski A."/>
            <person name="Findeiss S."/>
            <person name="Freyhult E."/>
            <person name="Fulton L."/>
            <person name="Fulton R."/>
            <person name="Garcia A.C."/>
            <person name="Gardiner A."/>
            <person name="Garfield D.A."/>
            <person name="Garvin B.E."/>
            <person name="Gibson G."/>
            <person name="Gilbert D."/>
            <person name="Gnerre S."/>
            <person name="Godfrey J."/>
            <person name="Good R."/>
            <person name="Gotea V."/>
            <person name="Gravely B."/>
            <person name="Greenberg A.J."/>
            <person name="Griffiths-Jones S."/>
            <person name="Gross S."/>
            <person name="Guigo R."/>
            <person name="Gustafson E.A."/>
            <person name="Haerty W."/>
            <person name="Hahn M.W."/>
            <person name="Halligan D.L."/>
            <person name="Halpern A.L."/>
            <person name="Halter G.M."/>
            <person name="Han M.V."/>
            <person name="Heger A."/>
            <person name="Hillier L."/>
            <person name="Hinrichs A.S."/>
            <person name="Holmes I."/>
            <person name="Hoskins R.A."/>
            <person name="Hubisz M.J."/>
            <person name="Hultmark D."/>
            <person name="Huntley M.A."/>
            <person name="Jaffe D.B."/>
            <person name="Jagadeeshan S."/>
            <person name="Jeck W.R."/>
            <person name="Johnson J."/>
            <person name="Jones C.D."/>
            <person name="Jordan W.C."/>
            <person name="Karpen G.H."/>
            <person name="Kataoka E."/>
            <person name="Keightley P.D."/>
            <person name="Kheradpour P."/>
            <person name="Kirkness E.F."/>
            <person name="Koerich L.B."/>
            <person name="Kristiansen K."/>
            <person name="Kudrna D."/>
            <person name="Kulathinal R.J."/>
            <person name="Kumar S."/>
            <person name="Kwok R."/>
            <person name="Lander E."/>
            <person name="Langley C.H."/>
            <person name="Lapoint R."/>
            <person name="Lazzaro B.P."/>
            <person name="Lee S.J."/>
            <person name="Levesque L."/>
            <person name="Li R."/>
            <person name="Lin C.F."/>
            <person name="Lin M.F."/>
            <person name="Lindblad-Toh K."/>
            <person name="Llopart A."/>
            <person name="Long M."/>
            <person name="Low L."/>
            <person name="Lozovsky E."/>
            <person name="Lu J."/>
            <person name="Luo M."/>
            <person name="Machado C.A."/>
            <person name="Makalowski W."/>
            <person name="Marzo M."/>
            <person name="Matsuda M."/>
            <person name="Matzkin L."/>
            <person name="McAllister B."/>
            <person name="McBride C.S."/>
            <person name="McKernan B."/>
            <person name="McKernan K."/>
            <person name="Mendez-Lago M."/>
            <person name="Minx P."/>
            <person name="Mollenhauer M.U."/>
            <person name="Montooth K."/>
            <person name="Mount S.M."/>
            <person name="Mu X."/>
            <person name="Myers E."/>
            <person name="Negre B."/>
            <person name="Newfeld S."/>
            <person name="Nielsen R."/>
            <person name="Noor M.A."/>
            <person name="O'Grady P."/>
            <person name="Pachter L."/>
            <person name="Papaceit M."/>
            <person name="Parisi M.J."/>
            <person name="Parisi M."/>
            <person name="Parts L."/>
            <person name="Pedersen J.S."/>
            <person name="Pesole G."/>
            <person name="Phillippy A.M."/>
            <person name="Ponting C.P."/>
            <person name="Pop M."/>
            <person name="Porcelli D."/>
            <person name="Powell J.R."/>
            <person name="Prohaska S."/>
            <person name="Pruitt K."/>
            <person name="Puig M."/>
            <person name="Quesneville H."/>
            <person name="Ram K.R."/>
            <person name="Rand D."/>
            <person name="Rasmussen M.D."/>
            <person name="Reed L.K."/>
            <person name="Reenan R."/>
            <person name="Reily A."/>
            <person name="Remington K.A."/>
            <person name="Rieger T.T."/>
            <person name="Ritchie M.G."/>
            <person name="Robin C."/>
            <person name="Rogers Y.H."/>
            <person name="Rohde C."/>
            <person name="Rozas J."/>
            <person name="Rubenfield M.J."/>
            <person name="Ruiz A."/>
            <person name="Russo S."/>
            <person name="Salzberg S.L."/>
            <person name="Sanchez-Gracia A."/>
            <person name="Saranga D.J."/>
            <person name="Sato H."/>
            <person name="Schaeffer S.W."/>
            <person name="Schatz M.C."/>
            <person name="Schlenke T."/>
            <person name="Schwartz R."/>
            <person name="Segarra C."/>
            <person name="Singh R.S."/>
            <person name="Sirot L."/>
            <person name="Sirota M."/>
            <person name="Sisneros N.B."/>
            <person name="Smith C.D."/>
            <person name="Smith T.F."/>
            <person name="Spieth J."/>
            <person name="Stage D.E."/>
            <person name="Stark A."/>
            <person name="Stephan W."/>
            <person name="Strausberg R.L."/>
            <person name="Strempel S."/>
            <person name="Sturgill D."/>
            <person name="Sutton G."/>
            <person name="Sutton G.G."/>
            <person name="Tao W."/>
            <person name="Teichmann S."/>
            <person name="Tobari Y.N."/>
            <person name="Tomimura Y."/>
            <person name="Tsolas J.M."/>
            <person name="Valente V.L."/>
            <person name="Venter E."/>
            <person name="Venter J.C."/>
            <person name="Vicario S."/>
            <person name="Vieira F.G."/>
            <person name="Vilella A.J."/>
            <person name="Villasante A."/>
            <person name="Walenz B."/>
            <person name="Wang J."/>
            <person name="Wasserman M."/>
            <person name="Watts T."/>
            <person name="Wilson D."/>
            <person name="Wilson R.K."/>
            <person name="Wing R.A."/>
            <person name="Wolfner M.F."/>
            <person name="Wong A."/>
            <person name="Wong G.K."/>
            <person name="Wu C.I."/>
            <person name="Wu G."/>
            <person name="Yamamoto D."/>
            <person name="Yang H.P."/>
            <person name="Yang S.P."/>
            <person name="Yorke J.A."/>
            <person name="Yoshida K."/>
            <person name="Zdobnov E."/>
            <person name="Zhang P."/>
            <person name="Zhang Y."/>
            <person name="Zimin A.V."/>
            <person name="Baldwin J."/>
            <person name="Abdouelleil A."/>
            <person name="Abdulkadir J."/>
            <person name="Abebe A."/>
            <person name="Abera B."/>
            <person name="Abreu J."/>
            <person name="Acer S.C."/>
            <person name="Aftuck L."/>
            <person name="Alexander A."/>
            <person name="An P."/>
            <person name="Anderson E."/>
            <person name="Anderson S."/>
            <person name="Arachi H."/>
            <person name="Azer M."/>
            <person name="Bachantsang P."/>
            <person name="Barry A."/>
            <person name="Bayul T."/>
            <person name="Berlin A."/>
            <person name="Bessette D."/>
            <person name="Bloom T."/>
            <person name="Blye J."/>
            <person name="Boguslavskiy L."/>
            <person name="Bonnet C."/>
            <person name="Boukhgalter B."/>
            <person name="Bourzgui I."/>
            <person name="Brown A."/>
            <person name="Cahill P."/>
            <person name="Channer S."/>
            <person name="Cheshatsang Y."/>
            <person name="Chuda L."/>
            <person name="Citroen M."/>
            <person name="Collymore A."/>
            <person name="Cooke P."/>
            <person name="Costello M."/>
            <person name="D'Aco K."/>
            <person name="Daza R."/>
            <person name="De Haan G."/>
            <person name="DeGray S."/>
            <person name="DeMaso C."/>
            <person name="Dhargay N."/>
            <person name="Dooley K."/>
            <person name="Dooley E."/>
            <person name="Doricent M."/>
            <person name="Dorje P."/>
            <person name="Dorjee K."/>
            <person name="Dupes A."/>
            <person name="Elong R."/>
            <person name="Falk J."/>
            <person name="Farina A."/>
            <person name="Faro S."/>
            <person name="Ferguson D."/>
            <person name="Fisher S."/>
            <person name="Foley C.D."/>
            <person name="Franke A."/>
            <person name="Friedrich D."/>
            <person name="Gadbois L."/>
            <person name="Gearin G."/>
            <person name="Gearin C.R."/>
            <person name="Giannoukos G."/>
            <person name="Goode T."/>
            <person name="Graham J."/>
            <person name="Grandbois E."/>
            <person name="Grewal S."/>
            <person name="Gyaltsen K."/>
            <person name="Hafez N."/>
            <person name="Hagos B."/>
            <person name="Hall J."/>
            <person name="Henson C."/>
            <person name="Hollinger A."/>
            <person name="Honan T."/>
            <person name="Huard M.D."/>
            <person name="Hughes L."/>
            <person name="Hurhula B."/>
            <person name="Husby M.E."/>
            <person name="Kamat A."/>
            <person name="Kanga B."/>
            <person name="Kashin S."/>
            <person name="Khazanovich D."/>
            <person name="Kisner P."/>
            <person name="Lance K."/>
            <person name="Lara M."/>
            <person name="Lee W."/>
            <person name="Lennon N."/>
            <person name="Letendre F."/>
            <person name="LeVine R."/>
            <person name="Lipovsky A."/>
            <person name="Liu X."/>
            <person name="Liu J."/>
            <person name="Liu S."/>
            <person name="Lokyitsang T."/>
            <person name="Lokyitsang Y."/>
            <person name="Lubonja R."/>
            <person name="Lui A."/>
            <person name="MacDonald P."/>
            <person name="Magnisalis V."/>
            <person name="Maru K."/>
            <person name="Matthews C."/>
            <person name="McCusker W."/>
            <person name="McDonough S."/>
            <person name="Mehta T."/>
            <person name="Meldrim J."/>
            <person name="Meneus L."/>
            <person name="Mihai O."/>
            <person name="Mihalev A."/>
            <person name="Mihova T."/>
            <person name="Mittelman R."/>
            <person name="Mlenga V."/>
            <person name="Montmayeur A."/>
            <person name="Mulrain L."/>
            <person name="Navidi A."/>
            <person name="Naylor J."/>
            <person name="Negash T."/>
            <person name="Nguyen T."/>
            <person name="Nguyen N."/>
            <person name="Nicol R."/>
            <person name="Norbu C."/>
            <person name="Norbu N."/>
            <person name="Novod N."/>
            <person name="O'Neill B."/>
            <person name="Osman S."/>
            <person name="Markiewicz E."/>
            <person name="Oyono O.L."/>
            <person name="Patti C."/>
            <person name="Phunkhang P."/>
            <person name="Pierre F."/>
            <person name="Priest M."/>
            <person name="Raghuraman S."/>
            <person name="Rege F."/>
            <person name="Reyes R."/>
            <person name="Rise C."/>
            <person name="Rogov P."/>
            <person name="Ross K."/>
            <person name="Ryan E."/>
            <person name="Settipalli S."/>
            <person name="Shea T."/>
            <person name="Sherpa N."/>
            <person name="Shi L."/>
            <person name="Shih D."/>
            <person name="Sparrow T."/>
            <person name="Spaulding J."/>
            <person name="Stalker J."/>
            <person name="Stange-Thomann N."/>
            <person name="Stavropoulos S."/>
            <person name="Stone C."/>
            <person name="Strader C."/>
            <person name="Tesfaye S."/>
            <person name="Thomson T."/>
            <person name="Thoulutsang Y."/>
            <person name="Thoulutsang D."/>
            <person name="Topham K."/>
            <person name="Topping I."/>
            <person name="Tsamla T."/>
            <person name="Vassiliev H."/>
            <person name="Vo A."/>
            <person name="Wangchuk T."/>
            <person name="Wangdi T."/>
            <person name="Weiand M."/>
            <person name="Wilkinson J."/>
            <person name="Wilson A."/>
            <person name="Yadav S."/>
            <person name="Young G."/>
            <person name="Yu Q."/>
            <person name="Zembek L."/>
            <person name="Zhong D."/>
            <person name="Zimmer A."/>
            <person name="Zwirko Z."/>
            <person name="Jaffe D.B."/>
            <person name="Alvarez P."/>
            <person name="Brockman W."/>
            <person name="Butler J."/>
            <person name="Chin C."/>
            <person name="Gnerre S."/>
            <person name="Grabherr M."/>
            <person name="Kleber M."/>
            <person name="Mauceli E."/>
            <person name="MacCallum I."/>
        </authorList>
    </citation>
    <scope>NUCLEOTIDE SEQUENCE [LARGE SCALE GENOMIC DNA]</scope>
    <source>
        <strain evidence="11">Tucson 14024-0371.13</strain>
    </source>
</reference>
<keyword evidence="4 7" id="KW-0863">Zinc-finger</keyword>
<evidence type="ECO:0000256" key="7">
    <source>
        <dbReference type="PROSITE-ProRule" id="PRU00042"/>
    </source>
</evidence>
<proteinExistence type="predicted"/>
<feature type="region of interest" description="Disordered" evidence="8">
    <location>
        <begin position="414"/>
        <end position="434"/>
    </location>
</feature>
<evidence type="ECO:0000256" key="2">
    <source>
        <dbReference type="ARBA" id="ARBA00022723"/>
    </source>
</evidence>
<dbReference type="GO" id="GO:0001228">
    <property type="term" value="F:DNA-binding transcription activator activity, RNA polymerase II-specific"/>
    <property type="evidence" value="ECO:0007669"/>
    <property type="project" value="TreeGrafter"/>
</dbReference>
<keyword evidence="6" id="KW-0539">Nucleus</keyword>
<dbReference type="InterPro" id="IPR003604">
    <property type="entry name" value="Matrin/U1-like-C_Znf_C2H2"/>
</dbReference>
<dbReference type="Gene3D" id="3.30.160.60">
    <property type="entry name" value="Classic Zinc Finger"/>
    <property type="match status" value="3"/>
</dbReference>
<dbReference type="SMART" id="SM00355">
    <property type="entry name" value="ZnF_C2H2"/>
    <property type="match status" value="7"/>
</dbReference>
<dbReference type="InterPro" id="IPR013087">
    <property type="entry name" value="Znf_C2H2_type"/>
</dbReference>